<dbReference type="InterPro" id="IPR017871">
    <property type="entry name" value="ABC_transporter-like_CS"/>
</dbReference>
<dbReference type="InterPro" id="IPR050166">
    <property type="entry name" value="ABC_transporter_ATP-bind"/>
</dbReference>
<dbReference type="InterPro" id="IPR027417">
    <property type="entry name" value="P-loop_NTPase"/>
</dbReference>
<evidence type="ECO:0000256" key="4">
    <source>
        <dbReference type="SAM" id="MobiDB-lite"/>
    </source>
</evidence>
<dbReference type="PANTHER" id="PTHR42788">
    <property type="entry name" value="TAURINE IMPORT ATP-BINDING PROTEIN-RELATED"/>
    <property type="match status" value="1"/>
</dbReference>
<feature type="compositionally biased region" description="Basic and acidic residues" evidence="4">
    <location>
        <begin position="304"/>
        <end position="322"/>
    </location>
</feature>
<dbReference type="CDD" id="cd03293">
    <property type="entry name" value="ABC_NrtD_SsuB_transporters"/>
    <property type="match status" value="1"/>
</dbReference>
<sequence length="341" mass="37023">MKTETKTMLEVSGLGHRYGGANGHQAIADLTFQVRTGELACIVGPSGCGKSTMLRSISGLIKPTSGKVELNGSPVNGVPEDLAVVFQDYSRSLFPWLSVRSNVEFPLRSRGVSKAERRERADEVLEWVGLSAAAKKYPWQLSGGMQQRVSIARALACRPALLLMDEPFASVDAQTRFELEDLLLRVRKQFDSTVLLVTHDIDESIYLADRVFVLSKSPASVVADLEIPLGDERDQITTRESETFVHLRSEVARLLDVRTAAAPKPAPEAAEEPEASEPEAEAESEADEKPAEAAADAAAESDVDEQKADADEKSADDAEKSTAKQWAEAEQAEAAETAKRN</sequence>
<dbReference type="InterPro" id="IPR003439">
    <property type="entry name" value="ABC_transporter-like_ATP-bd"/>
</dbReference>
<dbReference type="SMART" id="SM00382">
    <property type="entry name" value="AAA"/>
    <property type="match status" value="1"/>
</dbReference>
<feature type="compositionally biased region" description="Acidic residues" evidence="4">
    <location>
        <begin position="269"/>
        <end position="286"/>
    </location>
</feature>
<feature type="domain" description="ABC transporter" evidence="5">
    <location>
        <begin position="9"/>
        <end position="241"/>
    </location>
</feature>
<dbReference type="InterPro" id="IPR003593">
    <property type="entry name" value="AAA+_ATPase"/>
</dbReference>
<dbReference type="Pfam" id="PF00005">
    <property type="entry name" value="ABC_tran"/>
    <property type="match status" value="1"/>
</dbReference>
<evidence type="ECO:0000313" key="7">
    <source>
        <dbReference type="EMBL" id="SFO65271.1"/>
    </source>
</evidence>
<feature type="region of interest" description="Disordered" evidence="4">
    <location>
        <begin position="261"/>
        <end position="341"/>
    </location>
</feature>
<evidence type="ECO:0000256" key="3">
    <source>
        <dbReference type="ARBA" id="ARBA00022840"/>
    </source>
</evidence>
<evidence type="ECO:0000256" key="2">
    <source>
        <dbReference type="ARBA" id="ARBA00022741"/>
    </source>
</evidence>
<evidence type="ECO:0000313" key="8">
    <source>
        <dbReference type="Proteomes" id="UP000199398"/>
    </source>
</evidence>
<keyword evidence="2" id="KW-0547">Nucleotide-binding</keyword>
<dbReference type="EMBL" id="RBXX01000002">
    <property type="protein sequence ID" value="RKT83767.1"/>
    <property type="molecule type" value="Genomic_DNA"/>
</dbReference>
<protein>
    <submittedName>
        <fullName evidence="7">NitT/TauT family transport system ATP-binding protein</fullName>
    </submittedName>
</protein>
<reference evidence="6 9" key="2">
    <citation type="submission" date="2018-10" db="EMBL/GenBank/DDBJ databases">
        <title>Sequencing the genomes of 1000 actinobacteria strains.</title>
        <authorList>
            <person name="Klenk H.-P."/>
        </authorList>
    </citation>
    <scope>NUCLEOTIDE SEQUENCE [LARGE SCALE GENOMIC DNA]</scope>
    <source>
        <strain evidence="6 9">DSM 45119</strain>
    </source>
</reference>
<dbReference type="AlphaFoldDB" id="A0A1I5IYP8"/>
<keyword evidence="1" id="KW-0813">Transport</keyword>
<evidence type="ECO:0000313" key="6">
    <source>
        <dbReference type="EMBL" id="RKT83767.1"/>
    </source>
</evidence>
<dbReference type="SUPFAM" id="SSF52540">
    <property type="entry name" value="P-loop containing nucleoside triphosphate hydrolases"/>
    <property type="match status" value="1"/>
</dbReference>
<dbReference type="GO" id="GO:0005524">
    <property type="term" value="F:ATP binding"/>
    <property type="evidence" value="ECO:0007669"/>
    <property type="project" value="UniProtKB-KW"/>
</dbReference>
<reference evidence="7 8" key="1">
    <citation type="submission" date="2016-10" db="EMBL/GenBank/DDBJ databases">
        <authorList>
            <person name="de Groot N.N."/>
        </authorList>
    </citation>
    <scope>NUCLEOTIDE SEQUENCE [LARGE SCALE GENOMIC DNA]</scope>
    <source>
        <strain evidence="7 8">CPCC 201259</strain>
    </source>
</reference>
<dbReference type="GO" id="GO:0016887">
    <property type="term" value="F:ATP hydrolysis activity"/>
    <property type="evidence" value="ECO:0007669"/>
    <property type="project" value="InterPro"/>
</dbReference>
<feature type="compositionally biased region" description="Low complexity" evidence="4">
    <location>
        <begin position="323"/>
        <end position="335"/>
    </location>
</feature>
<dbReference type="Proteomes" id="UP000199398">
    <property type="component" value="Unassembled WGS sequence"/>
</dbReference>
<name>A0A1I5IYP8_9PSEU</name>
<evidence type="ECO:0000256" key="1">
    <source>
        <dbReference type="ARBA" id="ARBA00022448"/>
    </source>
</evidence>
<organism evidence="7 8">
    <name type="scientific">Saccharopolyspora antimicrobica</name>
    <dbReference type="NCBI Taxonomy" id="455193"/>
    <lineage>
        <taxon>Bacteria</taxon>
        <taxon>Bacillati</taxon>
        <taxon>Actinomycetota</taxon>
        <taxon>Actinomycetes</taxon>
        <taxon>Pseudonocardiales</taxon>
        <taxon>Pseudonocardiaceae</taxon>
        <taxon>Saccharopolyspora</taxon>
    </lineage>
</organism>
<evidence type="ECO:0000313" key="9">
    <source>
        <dbReference type="Proteomes" id="UP000270697"/>
    </source>
</evidence>
<dbReference type="EMBL" id="FOUP01000020">
    <property type="protein sequence ID" value="SFO65271.1"/>
    <property type="molecule type" value="Genomic_DNA"/>
</dbReference>
<dbReference type="PROSITE" id="PS50893">
    <property type="entry name" value="ABC_TRANSPORTER_2"/>
    <property type="match status" value="1"/>
</dbReference>
<dbReference type="STRING" id="455193.SAMN05421805_12054"/>
<evidence type="ECO:0000259" key="5">
    <source>
        <dbReference type="PROSITE" id="PS50893"/>
    </source>
</evidence>
<gene>
    <name evidence="6" type="ORF">ATL45_2061</name>
    <name evidence="7" type="ORF">SAMN05421805_12054</name>
</gene>
<proteinExistence type="predicted"/>
<dbReference type="PROSITE" id="PS00211">
    <property type="entry name" value="ABC_TRANSPORTER_1"/>
    <property type="match status" value="1"/>
</dbReference>
<dbReference type="PANTHER" id="PTHR42788:SF13">
    <property type="entry name" value="ALIPHATIC SULFONATES IMPORT ATP-BINDING PROTEIN SSUB"/>
    <property type="match status" value="1"/>
</dbReference>
<keyword evidence="9" id="KW-1185">Reference proteome</keyword>
<dbReference type="Gene3D" id="3.40.50.300">
    <property type="entry name" value="P-loop containing nucleotide triphosphate hydrolases"/>
    <property type="match status" value="1"/>
</dbReference>
<dbReference type="Proteomes" id="UP000270697">
    <property type="component" value="Unassembled WGS sequence"/>
</dbReference>
<accession>A0A1I5IYP8</accession>
<keyword evidence="3 7" id="KW-0067">ATP-binding</keyword>